<dbReference type="Gene3D" id="3.40.50.11350">
    <property type="match status" value="1"/>
</dbReference>
<keyword evidence="5" id="KW-1133">Transmembrane helix</keyword>
<keyword evidence="1" id="KW-0808">Transferase</keyword>
<proteinExistence type="predicted"/>
<feature type="compositionally biased region" description="Polar residues" evidence="4">
    <location>
        <begin position="17"/>
        <end position="28"/>
    </location>
</feature>
<dbReference type="CDD" id="cd11296">
    <property type="entry name" value="O-FucT_like"/>
    <property type="match status" value="1"/>
</dbReference>
<evidence type="ECO:0000256" key="5">
    <source>
        <dbReference type="SAM" id="Phobius"/>
    </source>
</evidence>
<organism evidence="6 7">
    <name type="scientific">Rehmannia glutinosa</name>
    <name type="common">Chinese foxglove</name>
    <dbReference type="NCBI Taxonomy" id="99300"/>
    <lineage>
        <taxon>Eukaryota</taxon>
        <taxon>Viridiplantae</taxon>
        <taxon>Streptophyta</taxon>
        <taxon>Embryophyta</taxon>
        <taxon>Tracheophyta</taxon>
        <taxon>Spermatophyta</taxon>
        <taxon>Magnoliopsida</taxon>
        <taxon>eudicotyledons</taxon>
        <taxon>Gunneridae</taxon>
        <taxon>Pentapetalae</taxon>
        <taxon>asterids</taxon>
        <taxon>lamiids</taxon>
        <taxon>Lamiales</taxon>
        <taxon>Orobanchaceae</taxon>
        <taxon>Rehmannieae</taxon>
        <taxon>Rehmannia</taxon>
    </lineage>
</organism>
<evidence type="ECO:0000256" key="1">
    <source>
        <dbReference type="ARBA" id="ARBA00022679"/>
    </source>
</evidence>
<evidence type="ECO:0000256" key="4">
    <source>
        <dbReference type="SAM" id="MobiDB-lite"/>
    </source>
</evidence>
<feature type="region of interest" description="Disordered" evidence="4">
    <location>
        <begin position="1"/>
        <end position="42"/>
    </location>
</feature>
<gene>
    <name evidence="6" type="ORF">DH2020_038171</name>
</gene>
<accession>A0ABR0V0L7</accession>
<keyword evidence="2" id="KW-0294">Fucose metabolism</keyword>
<evidence type="ECO:0000313" key="7">
    <source>
        <dbReference type="Proteomes" id="UP001318860"/>
    </source>
</evidence>
<dbReference type="InterPro" id="IPR045130">
    <property type="entry name" value="OFUT2-like"/>
</dbReference>
<evidence type="ECO:0000256" key="3">
    <source>
        <dbReference type="ARBA" id="ARBA00023277"/>
    </source>
</evidence>
<feature type="transmembrane region" description="Helical" evidence="5">
    <location>
        <begin position="56"/>
        <end position="73"/>
    </location>
</feature>
<feature type="compositionally biased region" description="Acidic residues" evidence="4">
    <location>
        <begin position="1"/>
        <end position="14"/>
    </location>
</feature>
<keyword evidence="5" id="KW-0472">Membrane</keyword>
<dbReference type="PANTHER" id="PTHR13398:SF0">
    <property type="entry name" value="GDP-FUCOSE PROTEIN O-FUCOSYLTRANSFERASE 2"/>
    <property type="match status" value="1"/>
</dbReference>
<reference evidence="6 7" key="1">
    <citation type="journal article" date="2021" name="Comput. Struct. Biotechnol. J.">
        <title>De novo genome assembly of the potent medicinal plant Rehmannia glutinosa using nanopore technology.</title>
        <authorList>
            <person name="Ma L."/>
            <person name="Dong C."/>
            <person name="Song C."/>
            <person name="Wang X."/>
            <person name="Zheng X."/>
            <person name="Niu Y."/>
            <person name="Chen S."/>
            <person name="Feng W."/>
        </authorList>
    </citation>
    <scope>NUCLEOTIDE SEQUENCE [LARGE SCALE GENOMIC DNA]</scope>
    <source>
        <strain evidence="6">DH-2019</strain>
    </source>
</reference>
<dbReference type="PANTHER" id="PTHR13398">
    <property type="entry name" value="GDP-FUCOSE PROTEIN O-FUCOSYLTRANSFERASE 2"/>
    <property type="match status" value="1"/>
</dbReference>
<keyword evidence="3" id="KW-0119">Carbohydrate metabolism</keyword>
<name>A0ABR0V0L7_REHGL</name>
<protein>
    <recommendedName>
        <fullName evidence="8">O-fucosyltransferase family protein</fullName>
    </recommendedName>
</protein>
<dbReference type="EMBL" id="JABTTQ020001830">
    <property type="protein sequence ID" value="KAK6128088.1"/>
    <property type="molecule type" value="Genomic_DNA"/>
</dbReference>
<dbReference type="Proteomes" id="UP001318860">
    <property type="component" value="Unassembled WGS sequence"/>
</dbReference>
<keyword evidence="7" id="KW-1185">Reference proteome</keyword>
<evidence type="ECO:0000256" key="2">
    <source>
        <dbReference type="ARBA" id="ARBA00023253"/>
    </source>
</evidence>
<comment type="caution">
    <text evidence="6">The sequence shown here is derived from an EMBL/GenBank/DDBJ whole genome shotgun (WGS) entry which is preliminary data.</text>
</comment>
<evidence type="ECO:0008006" key="8">
    <source>
        <dbReference type="Google" id="ProtNLM"/>
    </source>
</evidence>
<sequence length="596" mass="67520">MMEAESSNEQEDLENLISKSGSQGNGLKSPSHRSHSTFQIGNDPKSSFSGRFKKRYIFAIILLISILVLYFTTDLKNFFRTRASWIGDLGNSNSSVNRMRESELQALYLLKQQEFELLKMWNYTTLVNKSELNLVNGSNLLNSSSASSSMLEDLKSRVFSQISLNKQIQGVLLSSHENGTSLDLNENYTNASLLGWNRCEKADQRLSERRTKEWNPRSNKYLFAICVSGQMSNHLICLEKHMFFAALLDRVLVIPSAKVDYEFQKVIDIEHINKCLGRKVVVTYEEFAESKKNHLQIDKFMCYFSLPQPCFVDDDHVKKLKDLGLTLSKIEAVWEEDVKKPKKRTVNDVLEKISSDDDVIAIGDVFFADIETEWVMQPGGPIAHKCKTLIEPSRFILLTAQRFIQTFLGKDFIALHFRRHGFLKFCNAKQPSCFFPVPQAAGCINRVVERANSPVIYLSTDAAESETGLLQSLVVWNGKTVPLVQRPPSNLAEKWDALLYRHGLAGDSQVEAMLDKAICGLSSVFIGSPGSTFTEDILRRKRTGDQHHYAMSICARANSLILLRKMNEFLTFYYIHVQFLAAGVSKTAQRGIDRSA</sequence>
<evidence type="ECO:0000313" key="6">
    <source>
        <dbReference type="EMBL" id="KAK6128088.1"/>
    </source>
</evidence>
<keyword evidence="5" id="KW-0812">Transmembrane</keyword>